<evidence type="ECO:0000256" key="8">
    <source>
        <dbReference type="SAM" id="Phobius"/>
    </source>
</evidence>
<dbReference type="SUPFAM" id="SSF81345">
    <property type="entry name" value="ABC transporter involved in vitamin B12 uptake, BtuC"/>
    <property type="match status" value="1"/>
</dbReference>
<dbReference type="OrthoDB" id="9811721at2"/>
<evidence type="ECO:0000256" key="7">
    <source>
        <dbReference type="ARBA" id="ARBA00023136"/>
    </source>
</evidence>
<feature type="transmembrane region" description="Helical" evidence="8">
    <location>
        <begin position="77"/>
        <end position="98"/>
    </location>
</feature>
<protein>
    <submittedName>
        <fullName evidence="9">Iron ABC transporter permease</fullName>
    </submittedName>
</protein>
<name>A0A0M1P071_9BACL</name>
<keyword evidence="10" id="KW-1185">Reference proteome</keyword>
<accession>A0A0M1P071</accession>
<gene>
    <name evidence="9" type="ORF">AM231_01215</name>
</gene>
<reference evidence="10" key="1">
    <citation type="submission" date="2015-08" db="EMBL/GenBank/DDBJ databases">
        <title>Genome sequencing project for genomic taxonomy and phylogenomics of Bacillus-like bacteria.</title>
        <authorList>
            <person name="Liu B."/>
            <person name="Wang J."/>
            <person name="Zhu Y."/>
            <person name="Liu G."/>
            <person name="Chen Q."/>
            <person name="Chen Z."/>
            <person name="Lan J."/>
            <person name="Che J."/>
            <person name="Ge C."/>
            <person name="Shi H."/>
            <person name="Pan Z."/>
            <person name="Liu X."/>
        </authorList>
    </citation>
    <scope>NUCLEOTIDE SEQUENCE [LARGE SCALE GENOMIC DNA]</scope>
    <source>
        <strain evidence="10">FJAT-22460</strain>
    </source>
</reference>
<keyword evidence="3" id="KW-0813">Transport</keyword>
<keyword evidence="4" id="KW-1003">Cell membrane</keyword>
<organism evidence="9 10">
    <name type="scientific">Paenibacillus solani</name>
    <dbReference type="NCBI Taxonomy" id="1705565"/>
    <lineage>
        <taxon>Bacteria</taxon>
        <taxon>Bacillati</taxon>
        <taxon>Bacillota</taxon>
        <taxon>Bacilli</taxon>
        <taxon>Bacillales</taxon>
        <taxon>Paenibacillaceae</taxon>
        <taxon>Paenibacillus</taxon>
    </lineage>
</organism>
<evidence type="ECO:0000256" key="1">
    <source>
        <dbReference type="ARBA" id="ARBA00004651"/>
    </source>
</evidence>
<dbReference type="PATRIC" id="fig|1705565.3.peg.2089"/>
<keyword evidence="5 8" id="KW-0812">Transmembrane</keyword>
<dbReference type="InterPro" id="IPR037294">
    <property type="entry name" value="ABC_BtuC-like"/>
</dbReference>
<comment type="subcellular location">
    <subcellularLocation>
        <location evidence="1">Cell membrane</location>
        <topology evidence="1">Multi-pass membrane protein</topology>
    </subcellularLocation>
</comment>
<evidence type="ECO:0000256" key="5">
    <source>
        <dbReference type="ARBA" id="ARBA00022692"/>
    </source>
</evidence>
<feature type="transmembrane region" description="Helical" evidence="8">
    <location>
        <begin position="325"/>
        <end position="342"/>
    </location>
</feature>
<feature type="transmembrane region" description="Helical" evidence="8">
    <location>
        <begin position="253"/>
        <end position="280"/>
    </location>
</feature>
<feature type="transmembrane region" description="Helical" evidence="8">
    <location>
        <begin position="131"/>
        <end position="152"/>
    </location>
</feature>
<dbReference type="AlphaFoldDB" id="A0A0M1P071"/>
<dbReference type="GO" id="GO:0033214">
    <property type="term" value="P:siderophore-iron import into cell"/>
    <property type="evidence" value="ECO:0007669"/>
    <property type="project" value="TreeGrafter"/>
</dbReference>
<evidence type="ECO:0000256" key="2">
    <source>
        <dbReference type="ARBA" id="ARBA00007935"/>
    </source>
</evidence>
<evidence type="ECO:0000256" key="4">
    <source>
        <dbReference type="ARBA" id="ARBA00022475"/>
    </source>
</evidence>
<evidence type="ECO:0000256" key="6">
    <source>
        <dbReference type="ARBA" id="ARBA00022989"/>
    </source>
</evidence>
<dbReference type="Proteomes" id="UP000036932">
    <property type="component" value="Unassembled WGS sequence"/>
</dbReference>
<evidence type="ECO:0000256" key="3">
    <source>
        <dbReference type="ARBA" id="ARBA00022448"/>
    </source>
</evidence>
<evidence type="ECO:0000313" key="9">
    <source>
        <dbReference type="EMBL" id="KOR87888.1"/>
    </source>
</evidence>
<sequence>MSKHRIFRSRNAKVSFMLEHRTLWVCLILAVLCFAVMVISTGTGSQFISPLHVMKALFGDAPPMEQVIVMQLRLPRIIIAVLIGASLAVAGAILQGVIRNPLASPDVIGITEGASLGAVLFIFIFTGTVSIHWMPLFAILGAFFITGLLYVLAWKNGVSPLRLVLIGIGVSAAIKSISYMLIISGPLQLADRSLTFMAGSIYGMSWDKDVLTLLPWVAVLLPLTWLQARNVNIQALGDDVASSTGAQVQKQRLILIGLSVALAGAAISIGGAIAFIGLMAPHMARRLVGPSFGSVLPVSALIGAILLLVADLVARTAFLPRDVPAGVFTAAIGAPFFLYLLYRNRNRF</sequence>
<evidence type="ECO:0000313" key="10">
    <source>
        <dbReference type="Proteomes" id="UP000036932"/>
    </source>
</evidence>
<dbReference type="PANTHER" id="PTHR30472:SF24">
    <property type="entry name" value="FERRIC ENTEROBACTIN TRANSPORT SYSTEM PERMEASE PROTEIN FEPG"/>
    <property type="match status" value="1"/>
</dbReference>
<feature type="transmembrane region" description="Helical" evidence="8">
    <location>
        <begin position="164"/>
        <end position="190"/>
    </location>
</feature>
<feature type="transmembrane region" description="Helical" evidence="8">
    <location>
        <begin position="292"/>
        <end position="313"/>
    </location>
</feature>
<dbReference type="FunFam" id="1.10.3470.10:FF:000001">
    <property type="entry name" value="Vitamin B12 ABC transporter permease BtuC"/>
    <property type="match status" value="1"/>
</dbReference>
<dbReference type="EMBL" id="LIUT01000001">
    <property type="protein sequence ID" value="KOR87888.1"/>
    <property type="molecule type" value="Genomic_DNA"/>
</dbReference>
<comment type="similarity">
    <text evidence="2">Belongs to the binding-protein-dependent transport system permease family. FecCD subfamily.</text>
</comment>
<dbReference type="Gene3D" id="1.10.3470.10">
    <property type="entry name" value="ABC transporter involved in vitamin B12 uptake, BtuC"/>
    <property type="match status" value="1"/>
</dbReference>
<dbReference type="InterPro" id="IPR000522">
    <property type="entry name" value="ABC_transptr_permease_BtuC"/>
</dbReference>
<dbReference type="PANTHER" id="PTHR30472">
    <property type="entry name" value="FERRIC ENTEROBACTIN TRANSPORT SYSTEM PERMEASE PROTEIN"/>
    <property type="match status" value="1"/>
</dbReference>
<dbReference type="GO" id="GO:0005886">
    <property type="term" value="C:plasma membrane"/>
    <property type="evidence" value="ECO:0007669"/>
    <property type="project" value="UniProtKB-SubCell"/>
</dbReference>
<feature type="transmembrane region" description="Helical" evidence="8">
    <location>
        <begin position="107"/>
        <end position="125"/>
    </location>
</feature>
<dbReference type="RefSeq" id="WP_054400948.1">
    <property type="nucleotide sequence ID" value="NZ_LIUT01000001.1"/>
</dbReference>
<dbReference type="GO" id="GO:0022857">
    <property type="term" value="F:transmembrane transporter activity"/>
    <property type="evidence" value="ECO:0007669"/>
    <property type="project" value="InterPro"/>
</dbReference>
<keyword evidence="6 8" id="KW-1133">Transmembrane helix</keyword>
<dbReference type="CDD" id="cd06550">
    <property type="entry name" value="TM_ABC_iron-siderophores_like"/>
    <property type="match status" value="1"/>
</dbReference>
<proteinExistence type="inferred from homology"/>
<keyword evidence="7 8" id="KW-0472">Membrane</keyword>
<comment type="caution">
    <text evidence="9">The sequence shown here is derived from an EMBL/GenBank/DDBJ whole genome shotgun (WGS) entry which is preliminary data.</text>
</comment>
<dbReference type="Pfam" id="PF01032">
    <property type="entry name" value="FecCD"/>
    <property type="match status" value="1"/>
</dbReference>